<feature type="transmembrane region" description="Helical" evidence="12">
    <location>
        <begin position="258"/>
        <end position="276"/>
    </location>
</feature>
<evidence type="ECO:0000256" key="5">
    <source>
        <dbReference type="ARBA" id="ARBA00022692"/>
    </source>
</evidence>
<evidence type="ECO:0000256" key="11">
    <source>
        <dbReference type="RuleBase" id="RU362091"/>
    </source>
</evidence>
<dbReference type="PANTHER" id="PTHR42985:SF21">
    <property type="entry name" value="SODIUM-DEPENDENT MULTIVITAMIN TRANSPORTER-LIKE PROTEIN"/>
    <property type="match status" value="1"/>
</dbReference>
<feature type="transmembrane region" description="Helical" evidence="12">
    <location>
        <begin position="32"/>
        <end position="51"/>
    </location>
</feature>
<dbReference type="AlphaFoldDB" id="A0AAV8WF92"/>
<dbReference type="GO" id="GO:0005886">
    <property type="term" value="C:plasma membrane"/>
    <property type="evidence" value="ECO:0007669"/>
    <property type="project" value="UniProtKB-SubCell"/>
</dbReference>
<comment type="similarity">
    <text evidence="2 11">Belongs to the sodium:solute symporter (SSF) (TC 2.A.21) family.</text>
</comment>
<name>A0AAV8WF92_9CUCU</name>
<feature type="transmembrane region" description="Helical" evidence="12">
    <location>
        <begin position="181"/>
        <end position="203"/>
    </location>
</feature>
<dbReference type="CDD" id="cd11492">
    <property type="entry name" value="SLC5sbd_NIS-SMVT"/>
    <property type="match status" value="1"/>
</dbReference>
<evidence type="ECO:0000256" key="6">
    <source>
        <dbReference type="ARBA" id="ARBA00022989"/>
    </source>
</evidence>
<feature type="transmembrane region" description="Helical" evidence="12">
    <location>
        <begin position="148"/>
        <end position="169"/>
    </location>
</feature>
<keyword evidence="4" id="KW-1003">Cell membrane</keyword>
<keyword evidence="10" id="KW-0739">Sodium transport</keyword>
<keyword evidence="8" id="KW-0406">Ion transport</keyword>
<evidence type="ECO:0000313" key="13">
    <source>
        <dbReference type="EMBL" id="KAJ8924892.1"/>
    </source>
</evidence>
<keyword evidence="5 12" id="KW-0812">Transmembrane</keyword>
<keyword evidence="14" id="KW-1185">Reference proteome</keyword>
<feature type="transmembrane region" description="Helical" evidence="12">
    <location>
        <begin position="357"/>
        <end position="381"/>
    </location>
</feature>
<organism evidence="13 14">
    <name type="scientific">Exocentrus adspersus</name>
    <dbReference type="NCBI Taxonomy" id="1586481"/>
    <lineage>
        <taxon>Eukaryota</taxon>
        <taxon>Metazoa</taxon>
        <taxon>Ecdysozoa</taxon>
        <taxon>Arthropoda</taxon>
        <taxon>Hexapoda</taxon>
        <taxon>Insecta</taxon>
        <taxon>Pterygota</taxon>
        <taxon>Neoptera</taxon>
        <taxon>Endopterygota</taxon>
        <taxon>Coleoptera</taxon>
        <taxon>Polyphaga</taxon>
        <taxon>Cucujiformia</taxon>
        <taxon>Chrysomeloidea</taxon>
        <taxon>Cerambycidae</taxon>
        <taxon>Lamiinae</taxon>
        <taxon>Acanthocinini</taxon>
        <taxon>Exocentrus</taxon>
    </lineage>
</organism>
<evidence type="ECO:0000256" key="3">
    <source>
        <dbReference type="ARBA" id="ARBA00022448"/>
    </source>
</evidence>
<keyword evidence="7" id="KW-0915">Sodium</keyword>
<feature type="transmembrane region" description="Helical" evidence="12">
    <location>
        <begin position="71"/>
        <end position="91"/>
    </location>
</feature>
<dbReference type="GO" id="GO:0006814">
    <property type="term" value="P:sodium ion transport"/>
    <property type="evidence" value="ECO:0007669"/>
    <property type="project" value="UniProtKB-KW"/>
</dbReference>
<gene>
    <name evidence="13" type="ORF">NQ315_001049</name>
</gene>
<dbReference type="GO" id="GO:0015293">
    <property type="term" value="F:symporter activity"/>
    <property type="evidence" value="ECO:0007669"/>
    <property type="project" value="TreeGrafter"/>
</dbReference>
<comment type="subcellular location">
    <subcellularLocation>
        <location evidence="1">Cell membrane</location>
        <topology evidence="1">Multi-pass membrane protein</topology>
    </subcellularLocation>
</comment>
<feature type="transmembrane region" description="Helical" evidence="12">
    <location>
        <begin position="297"/>
        <end position="320"/>
    </location>
</feature>
<proteinExistence type="inferred from homology"/>
<dbReference type="Gene3D" id="1.20.1730.10">
    <property type="entry name" value="Sodium/glucose cotransporter"/>
    <property type="match status" value="1"/>
</dbReference>
<feature type="transmembrane region" description="Helical" evidence="12">
    <location>
        <begin position="401"/>
        <end position="421"/>
    </location>
</feature>
<dbReference type="Proteomes" id="UP001159042">
    <property type="component" value="Unassembled WGS sequence"/>
</dbReference>
<evidence type="ECO:0000256" key="4">
    <source>
        <dbReference type="ARBA" id="ARBA00022475"/>
    </source>
</evidence>
<evidence type="ECO:0000256" key="1">
    <source>
        <dbReference type="ARBA" id="ARBA00004651"/>
    </source>
</evidence>
<evidence type="ECO:0000256" key="7">
    <source>
        <dbReference type="ARBA" id="ARBA00023053"/>
    </source>
</evidence>
<feature type="transmembrane region" description="Helical" evidence="12">
    <location>
        <begin position="460"/>
        <end position="481"/>
    </location>
</feature>
<feature type="transmembrane region" description="Helical" evidence="12">
    <location>
        <begin position="532"/>
        <end position="553"/>
    </location>
</feature>
<feature type="transmembrane region" description="Helical" evidence="12">
    <location>
        <begin position="210"/>
        <end position="232"/>
    </location>
</feature>
<accession>A0AAV8WF92</accession>
<dbReference type="Pfam" id="PF00474">
    <property type="entry name" value="SSF"/>
    <property type="match status" value="1"/>
</dbReference>
<comment type="caution">
    <text evidence="13">The sequence shown here is derived from an EMBL/GenBank/DDBJ whole genome shotgun (WGS) entry which is preliminary data.</text>
</comment>
<feature type="transmembrane region" description="Helical" evidence="12">
    <location>
        <begin position="427"/>
        <end position="448"/>
    </location>
</feature>
<feature type="transmembrane region" description="Helical" evidence="12">
    <location>
        <begin position="103"/>
        <end position="127"/>
    </location>
</feature>
<dbReference type="InterPro" id="IPR051163">
    <property type="entry name" value="Sodium:Solute_Symporter_SSF"/>
</dbReference>
<reference evidence="13 14" key="1">
    <citation type="journal article" date="2023" name="Insect Mol. Biol.">
        <title>Genome sequencing provides insights into the evolution of gene families encoding plant cell wall-degrading enzymes in longhorned beetles.</title>
        <authorList>
            <person name="Shin N.R."/>
            <person name="Okamura Y."/>
            <person name="Kirsch R."/>
            <person name="Pauchet Y."/>
        </authorList>
    </citation>
    <scope>NUCLEOTIDE SEQUENCE [LARGE SCALE GENOMIC DNA]</scope>
    <source>
        <strain evidence="13">EAD_L_NR</strain>
    </source>
</reference>
<evidence type="ECO:0000256" key="12">
    <source>
        <dbReference type="SAM" id="Phobius"/>
    </source>
</evidence>
<dbReference type="PROSITE" id="PS50283">
    <property type="entry name" value="NA_SOLUT_SYMP_3"/>
    <property type="match status" value="1"/>
</dbReference>
<keyword evidence="9 12" id="KW-0472">Membrane</keyword>
<dbReference type="InterPro" id="IPR038377">
    <property type="entry name" value="Na/Glc_symporter_sf"/>
</dbReference>
<evidence type="ECO:0000256" key="8">
    <source>
        <dbReference type="ARBA" id="ARBA00023065"/>
    </source>
</evidence>
<evidence type="ECO:0000256" key="2">
    <source>
        <dbReference type="ARBA" id="ARBA00006434"/>
    </source>
</evidence>
<evidence type="ECO:0000256" key="10">
    <source>
        <dbReference type="ARBA" id="ARBA00023201"/>
    </source>
</evidence>
<dbReference type="InterPro" id="IPR001734">
    <property type="entry name" value="Na/solute_symporter"/>
</dbReference>
<evidence type="ECO:0000256" key="9">
    <source>
        <dbReference type="ARBA" id="ARBA00023136"/>
    </source>
</evidence>
<keyword evidence="6 12" id="KW-1133">Transmembrane helix</keyword>
<keyword evidence="3" id="KW-0813">Transport</keyword>
<sequence length="628" mass="68451">MANSTTSSLLELTSTTLPSAAKPQLLFSWYDYALFSTMLAISGLIGIYFGCFGKKQDTTKEYLMGGKTMKVIPIAISLVASHTSGITLLALPADVYVFGAAYWLGTISMAILAVITVYVYLPVFFNLHLTSTYEYLGRRFDDKTRKCASFLFALALFVYLPIVIYIPALAFSAATGIDVHVITPIVCSVCIFYTTLGGLKALVWSDTLQFSITVGAMTTIFILGVNATGGFVKVWDKSVNSTRLDIFEFDADLTKRESFWAIVVGLTVHWVAHTSINQGCTQKFLSVATLRESKLSVIYYCFGMIVMKSLSVLSGLVMYARYSDCDPFTTKQVSRNDQLLPYYVMDVAGHIPGLSGLFIAGIFSAALSTLSANLNCLAGTIYEDFLKSRLERKGAHKNAGYILKTIVVITGVVSTAMVYVVENLGGLLAISIGLGSVAHGPLLGMFTLGLLSPRANSKGAFYGALTSMLCMGTVIIGANYYKSQKLLKYPTKPVAIDGCDFLVHPNVTSAFNATAAAAGKGSDISPIFRLSFYWYTMFGAIIGITVGLAISYMTERNDPPVPMELLSPVIHTFLPEENKKAKANNYYGVNEALEKVTSGKGRESFAMEERDKEERLRRASRVSEVFDD</sequence>
<protein>
    <recommendedName>
        <fullName evidence="15">Sodium-coupled monocarboxylate transporter 1</fullName>
    </recommendedName>
</protein>
<dbReference type="EMBL" id="JANEYG010000002">
    <property type="protein sequence ID" value="KAJ8924892.1"/>
    <property type="molecule type" value="Genomic_DNA"/>
</dbReference>
<dbReference type="NCBIfam" id="TIGR00813">
    <property type="entry name" value="sss"/>
    <property type="match status" value="1"/>
</dbReference>
<evidence type="ECO:0008006" key="15">
    <source>
        <dbReference type="Google" id="ProtNLM"/>
    </source>
</evidence>
<evidence type="ECO:0000313" key="14">
    <source>
        <dbReference type="Proteomes" id="UP001159042"/>
    </source>
</evidence>
<dbReference type="PANTHER" id="PTHR42985">
    <property type="entry name" value="SODIUM-COUPLED MONOCARBOXYLATE TRANSPORTER"/>
    <property type="match status" value="1"/>
</dbReference>